<evidence type="ECO:0000313" key="3">
    <source>
        <dbReference type="Proteomes" id="UP001501468"/>
    </source>
</evidence>
<gene>
    <name evidence="2" type="ORF">GCM10022399_09860</name>
</gene>
<dbReference type="InterPro" id="IPR006311">
    <property type="entry name" value="TAT_signal"/>
</dbReference>
<dbReference type="InterPro" id="IPR037460">
    <property type="entry name" value="SEST-like"/>
</dbReference>
<comment type="caution">
    <text evidence="2">The sequence shown here is derived from an EMBL/GenBank/DDBJ whole genome shotgun (WGS) entry which is preliminary data.</text>
</comment>
<dbReference type="InterPro" id="IPR036514">
    <property type="entry name" value="SGNH_hydro_sf"/>
</dbReference>
<evidence type="ECO:0000313" key="2">
    <source>
        <dbReference type="EMBL" id="GAA3695333.1"/>
    </source>
</evidence>
<feature type="chain" id="PRO_5045394613" description="GDSL-like lipase/acylhydrolase family protein" evidence="1">
    <location>
        <begin position="34"/>
        <end position="368"/>
    </location>
</feature>
<name>A0ABP7CXB1_9MICO</name>
<reference evidence="3" key="1">
    <citation type="journal article" date="2019" name="Int. J. Syst. Evol. Microbiol.">
        <title>The Global Catalogue of Microorganisms (GCM) 10K type strain sequencing project: providing services to taxonomists for standard genome sequencing and annotation.</title>
        <authorList>
            <consortium name="The Broad Institute Genomics Platform"/>
            <consortium name="The Broad Institute Genome Sequencing Center for Infectious Disease"/>
            <person name="Wu L."/>
            <person name="Ma J."/>
        </authorList>
    </citation>
    <scope>NUCLEOTIDE SEQUENCE [LARGE SCALE GENOMIC DNA]</scope>
    <source>
        <strain evidence="3">JCM 17125</strain>
    </source>
</reference>
<protein>
    <recommendedName>
        <fullName evidence="4">GDSL-like lipase/acylhydrolase family protein</fullName>
    </recommendedName>
</protein>
<dbReference type="PANTHER" id="PTHR37981:SF1">
    <property type="entry name" value="SGNH HYDROLASE-TYPE ESTERASE DOMAIN-CONTAINING PROTEIN"/>
    <property type="match status" value="1"/>
</dbReference>
<keyword evidence="3" id="KW-1185">Reference proteome</keyword>
<dbReference type="RefSeq" id="WP_344942369.1">
    <property type="nucleotide sequence ID" value="NZ_BAABDC010000001.1"/>
</dbReference>
<dbReference type="Proteomes" id="UP001501468">
    <property type="component" value="Unassembled WGS sequence"/>
</dbReference>
<evidence type="ECO:0000256" key="1">
    <source>
        <dbReference type="SAM" id="SignalP"/>
    </source>
</evidence>
<dbReference type="CDD" id="cd01823">
    <property type="entry name" value="SEST_like"/>
    <property type="match status" value="1"/>
</dbReference>
<dbReference type="Gene3D" id="3.40.50.1110">
    <property type="entry name" value="SGNH hydrolase"/>
    <property type="match status" value="1"/>
</dbReference>
<accession>A0ABP7CXB1</accession>
<sequence length="368" mass="38412">MPRSRPTSPTTRLARAALALVAALGAAATVASAAPEAAATTAPHVVQLGDSYSAGNGTGTYEERSCYRSPDNYGSQVAASIGATYTDAACSGGVVADILEPRDLGSAFTRTATYSIDPARYPDQKAEWLRRAQTERLCGVPAQPDFSYTYTFVAGAGAGSLYTGTVSCQLVTRAQIDSVTPATDYVFVTIGGNDIGFSTIVVDCLTLRDPSSCKQALDAASAKAPQMVERTKDALRAVEQRSGGHAQVYLLSYPFLINTESYGIPEAAPVYDAGAALNDLQRLGDDLQARGVAALNAEPGADHFHFVDTVKAAWGGRVHGLDPHVVADNSKAWLVPVGTPGRDTAEFVHPTQPGWDATAGALRVAVTG</sequence>
<keyword evidence="1" id="KW-0732">Signal</keyword>
<dbReference type="EMBL" id="BAABDC010000001">
    <property type="protein sequence ID" value="GAA3695333.1"/>
    <property type="molecule type" value="Genomic_DNA"/>
</dbReference>
<feature type="signal peptide" evidence="1">
    <location>
        <begin position="1"/>
        <end position="33"/>
    </location>
</feature>
<evidence type="ECO:0008006" key="4">
    <source>
        <dbReference type="Google" id="ProtNLM"/>
    </source>
</evidence>
<dbReference type="PROSITE" id="PS51318">
    <property type="entry name" value="TAT"/>
    <property type="match status" value="1"/>
</dbReference>
<proteinExistence type="predicted"/>
<organism evidence="2 3">
    <name type="scientific">Terrabacter ginsenosidimutans</name>
    <dbReference type="NCBI Taxonomy" id="490575"/>
    <lineage>
        <taxon>Bacteria</taxon>
        <taxon>Bacillati</taxon>
        <taxon>Actinomycetota</taxon>
        <taxon>Actinomycetes</taxon>
        <taxon>Micrococcales</taxon>
        <taxon>Intrasporangiaceae</taxon>
        <taxon>Terrabacter</taxon>
    </lineage>
</organism>
<dbReference type="SUPFAM" id="SSF52266">
    <property type="entry name" value="SGNH hydrolase"/>
    <property type="match status" value="2"/>
</dbReference>
<dbReference type="PANTHER" id="PTHR37981">
    <property type="entry name" value="LIPASE 2"/>
    <property type="match status" value="1"/>
</dbReference>